<evidence type="ECO:0000313" key="2">
    <source>
        <dbReference type="EMBL" id="NGO74055.1"/>
    </source>
</evidence>
<dbReference type="Proteomes" id="UP000477722">
    <property type="component" value="Unassembled WGS sequence"/>
</dbReference>
<dbReference type="InterPro" id="IPR052164">
    <property type="entry name" value="Anthracycline_SecMetBiosynth"/>
</dbReference>
<proteinExistence type="predicted"/>
<dbReference type="Gene3D" id="3.10.180.10">
    <property type="entry name" value="2,3-Dihydroxybiphenyl 1,2-Dioxygenase, domain 1"/>
    <property type="match status" value="2"/>
</dbReference>
<evidence type="ECO:0000259" key="1">
    <source>
        <dbReference type="PROSITE" id="PS51819"/>
    </source>
</evidence>
<dbReference type="PANTHER" id="PTHR33993">
    <property type="entry name" value="GLYOXALASE-RELATED"/>
    <property type="match status" value="1"/>
</dbReference>
<dbReference type="PANTHER" id="PTHR33993:SF10">
    <property type="entry name" value="CONSERVED PROTEIN"/>
    <property type="match status" value="1"/>
</dbReference>
<dbReference type="SUPFAM" id="SSF54593">
    <property type="entry name" value="Glyoxalase/Bleomycin resistance protein/Dihydroxybiphenyl dioxygenase"/>
    <property type="match status" value="1"/>
</dbReference>
<organism evidence="2 3">
    <name type="scientific">Streptomyces boncukensis</name>
    <dbReference type="NCBI Taxonomy" id="2711219"/>
    <lineage>
        <taxon>Bacteria</taxon>
        <taxon>Bacillati</taxon>
        <taxon>Actinomycetota</taxon>
        <taxon>Actinomycetes</taxon>
        <taxon>Kitasatosporales</taxon>
        <taxon>Streptomycetaceae</taxon>
        <taxon>Streptomyces</taxon>
    </lineage>
</organism>
<dbReference type="Pfam" id="PF00903">
    <property type="entry name" value="Glyoxalase"/>
    <property type="match status" value="1"/>
</dbReference>
<dbReference type="RefSeq" id="WP_277608170.1">
    <property type="nucleotide sequence ID" value="NZ_JAAKZZ010001115.1"/>
</dbReference>
<reference evidence="2 3" key="1">
    <citation type="submission" date="2020-02" db="EMBL/GenBank/DDBJ databases">
        <title>Whole-genome analyses of novel actinobacteria.</title>
        <authorList>
            <person name="Sahin N."/>
            <person name="Tatar D."/>
        </authorList>
    </citation>
    <scope>NUCLEOTIDE SEQUENCE [LARGE SCALE GENOMIC DNA]</scope>
    <source>
        <strain evidence="2 3">SB3404</strain>
    </source>
</reference>
<feature type="non-terminal residue" evidence="2">
    <location>
        <position position="164"/>
    </location>
</feature>
<feature type="domain" description="VOC" evidence="1">
    <location>
        <begin position="1"/>
        <end position="52"/>
    </location>
</feature>
<dbReference type="InterPro" id="IPR037523">
    <property type="entry name" value="VOC_core"/>
</dbReference>
<gene>
    <name evidence="2" type="ORF">G5C65_38215</name>
</gene>
<protein>
    <submittedName>
        <fullName evidence="2">VOC family protein</fullName>
    </submittedName>
</protein>
<dbReference type="InterPro" id="IPR029068">
    <property type="entry name" value="Glyas_Bleomycin-R_OHBP_Dase"/>
</dbReference>
<feature type="non-terminal residue" evidence="2">
    <location>
        <position position="1"/>
    </location>
</feature>
<comment type="caution">
    <text evidence="2">The sequence shown here is derived from an EMBL/GenBank/DDBJ whole genome shotgun (WGS) entry which is preliminary data.</text>
</comment>
<keyword evidence="3" id="KW-1185">Reference proteome</keyword>
<dbReference type="EMBL" id="JAAKZZ010001115">
    <property type="protein sequence ID" value="NGO74055.1"/>
    <property type="molecule type" value="Genomic_DNA"/>
</dbReference>
<dbReference type="PROSITE" id="PS51819">
    <property type="entry name" value="VOC"/>
    <property type="match status" value="1"/>
</dbReference>
<sequence length="164" mass="16724">RVHLATRDAEAAVARVRKAGGRVLREPERGPGTAVRALAADPAGAVFGLWRPGERTDFAAARKPGAYLWTDLLTRAESAAAVDAFYAEVFGYVTHAADFGAGSPAEGEDFSVWCPAPTGEGDGGRAGAPIGGRGLLGAAHPPGTPPHFLPYFAVADCDGAVAAA</sequence>
<evidence type="ECO:0000313" key="3">
    <source>
        <dbReference type="Proteomes" id="UP000477722"/>
    </source>
</evidence>
<accession>A0A6G4X963</accession>
<name>A0A6G4X963_9ACTN</name>
<dbReference type="InterPro" id="IPR004360">
    <property type="entry name" value="Glyas_Fos-R_dOase_dom"/>
</dbReference>
<dbReference type="AlphaFoldDB" id="A0A6G4X963"/>